<dbReference type="OrthoDB" id="7210788at2"/>
<name>A0A4S8NMW1_9ACTN</name>
<evidence type="ECO:0000313" key="3">
    <source>
        <dbReference type="EMBL" id="THV17925.1"/>
    </source>
</evidence>
<dbReference type="EMBL" id="STGW01000002">
    <property type="protein sequence ID" value="THV17925.1"/>
    <property type="molecule type" value="Genomic_DNA"/>
</dbReference>
<feature type="transmembrane region" description="Helical" evidence="2">
    <location>
        <begin position="417"/>
        <end position="435"/>
    </location>
</feature>
<organism evidence="3 4">
    <name type="scientific">Nocardioides caeni</name>
    <dbReference type="NCBI Taxonomy" id="574700"/>
    <lineage>
        <taxon>Bacteria</taxon>
        <taxon>Bacillati</taxon>
        <taxon>Actinomycetota</taxon>
        <taxon>Actinomycetes</taxon>
        <taxon>Propionibacteriales</taxon>
        <taxon>Nocardioidaceae</taxon>
        <taxon>Nocardioides</taxon>
    </lineage>
</organism>
<evidence type="ECO:0000256" key="2">
    <source>
        <dbReference type="SAM" id="Phobius"/>
    </source>
</evidence>
<accession>A0A4S8NMW1</accession>
<feature type="region of interest" description="Disordered" evidence="1">
    <location>
        <begin position="42"/>
        <end position="88"/>
    </location>
</feature>
<evidence type="ECO:0008006" key="5">
    <source>
        <dbReference type="Google" id="ProtNLM"/>
    </source>
</evidence>
<dbReference type="Proteomes" id="UP000307087">
    <property type="component" value="Unassembled WGS sequence"/>
</dbReference>
<dbReference type="AlphaFoldDB" id="A0A4S8NMW1"/>
<dbReference type="RefSeq" id="WP_136561860.1">
    <property type="nucleotide sequence ID" value="NZ_BAABLS010000001.1"/>
</dbReference>
<keyword evidence="4" id="KW-1185">Reference proteome</keyword>
<comment type="caution">
    <text evidence="3">The sequence shown here is derived from an EMBL/GenBank/DDBJ whole genome shotgun (WGS) entry which is preliminary data.</text>
</comment>
<reference evidence="3 4" key="1">
    <citation type="journal article" date="2009" name="Int. J. Syst. Evol. Microbiol.">
        <title>Nocardioides caeni sp. nov., isolated from wastewater.</title>
        <authorList>
            <person name="Yoon J.H."/>
            <person name="Kang S.J."/>
            <person name="Park S."/>
            <person name="Kim W."/>
            <person name="Oh T.K."/>
        </authorList>
    </citation>
    <scope>NUCLEOTIDE SEQUENCE [LARGE SCALE GENOMIC DNA]</scope>
    <source>
        <strain evidence="3 4">DSM 23134</strain>
    </source>
</reference>
<feature type="compositionally biased region" description="Low complexity" evidence="1">
    <location>
        <begin position="64"/>
        <end position="81"/>
    </location>
</feature>
<sequence>MIARPTPTAVASWRRVVAVLLAVGAAVALAIGLVGALTPASSAAEPTGAADATTTEPTEPTEPTDPTESTEPTDPTESTEPTEPPDEATELTDAVLRWGVTREANTLAHDGVRYSFPGAGTSEGNGGEAITAAQWRQRVGDVSIEKGDPALGGYRPATWADHVVGAGGFSDHQIVFAGGTGSVDPAAGTARVAWQGSATIFFYSGASLFSLTDPVLEIGDGRGVVTATLSGFKSSQSGGVWSPAPVAKDVVVATFSALGPDRWEDWGFTAAPDYRGVRVADVAVPQVRGGDHWGAFPQPFVSYLDMLGSGAFWYSTGGSQPSKVALPVTVQFGADEGVVPQPSPQPTDLPTVDNSAPPPPNPDEVVTVPAPGAPVPVAAAAPPAATAGQVLARPMTEMRLTAATPPSGRGSDGGSGWAWWGASALLLAAAALLLIPPAGVSATRRAG</sequence>
<keyword evidence="2" id="KW-0472">Membrane</keyword>
<evidence type="ECO:0000256" key="1">
    <source>
        <dbReference type="SAM" id="MobiDB-lite"/>
    </source>
</evidence>
<proteinExistence type="predicted"/>
<keyword evidence="2" id="KW-0812">Transmembrane</keyword>
<gene>
    <name evidence="3" type="ORF">E9934_05585</name>
</gene>
<keyword evidence="2" id="KW-1133">Transmembrane helix</keyword>
<evidence type="ECO:0000313" key="4">
    <source>
        <dbReference type="Proteomes" id="UP000307087"/>
    </source>
</evidence>
<feature type="compositionally biased region" description="Low complexity" evidence="1">
    <location>
        <begin position="42"/>
        <end position="58"/>
    </location>
</feature>
<feature type="region of interest" description="Disordered" evidence="1">
    <location>
        <begin position="335"/>
        <end position="363"/>
    </location>
</feature>
<protein>
    <recommendedName>
        <fullName evidence="5">Htaa domain-containing protein</fullName>
    </recommendedName>
</protein>